<reference evidence="1 2" key="1">
    <citation type="journal article" date="2016" name="Genome Announc.">
        <title>Draft Genome Sequence of Planomonospora sphaerica JCM9374, a Rare Actinomycete.</title>
        <authorList>
            <person name="Dohra H."/>
            <person name="Suzuki T."/>
            <person name="Inoue Y."/>
            <person name="Kodani S."/>
        </authorList>
    </citation>
    <scope>NUCLEOTIDE SEQUENCE [LARGE SCALE GENOMIC DNA]</scope>
    <source>
        <strain evidence="1 2">JCM 9374</strain>
    </source>
</reference>
<name>A0A171BS40_9ACTN</name>
<evidence type="ECO:0000313" key="1">
    <source>
        <dbReference type="EMBL" id="GAT65488.1"/>
    </source>
</evidence>
<dbReference type="GO" id="GO:0004519">
    <property type="term" value="F:endonuclease activity"/>
    <property type="evidence" value="ECO:0007669"/>
    <property type="project" value="UniProtKB-KW"/>
</dbReference>
<keyword evidence="2" id="KW-1185">Reference proteome</keyword>
<dbReference type="AlphaFoldDB" id="A0A171BS40"/>
<organism evidence="1 2">
    <name type="scientific">Planomonospora sphaerica</name>
    <dbReference type="NCBI Taxonomy" id="161355"/>
    <lineage>
        <taxon>Bacteria</taxon>
        <taxon>Bacillati</taxon>
        <taxon>Actinomycetota</taxon>
        <taxon>Actinomycetes</taxon>
        <taxon>Streptosporangiales</taxon>
        <taxon>Streptosporangiaceae</taxon>
        <taxon>Planomonospora</taxon>
    </lineage>
</organism>
<accession>A0A171BS40</accession>
<gene>
    <name evidence="1" type="ORF">PS9374_01121</name>
</gene>
<keyword evidence="1" id="KW-0540">Nuclease</keyword>
<reference evidence="2" key="2">
    <citation type="submission" date="2016-04" db="EMBL/GenBank/DDBJ databases">
        <title>Planomonospora sphaerica JCM9374 whole genome shotgun sequence.</title>
        <authorList>
            <person name="Suzuki T."/>
            <person name="Dohra H."/>
            <person name="Kodani S."/>
        </authorList>
    </citation>
    <scope>NUCLEOTIDE SEQUENCE [LARGE SCALE GENOMIC DNA]</scope>
    <source>
        <strain evidence="2">JCM 9374</strain>
    </source>
</reference>
<keyword evidence="1" id="KW-0378">Hydrolase</keyword>
<dbReference type="EMBL" id="BDCX01000002">
    <property type="protein sequence ID" value="GAT65488.1"/>
    <property type="molecule type" value="Genomic_DNA"/>
</dbReference>
<keyword evidence="1" id="KW-0255">Endonuclease</keyword>
<dbReference type="Proteomes" id="UP000077701">
    <property type="component" value="Unassembled WGS sequence"/>
</dbReference>
<protein>
    <submittedName>
        <fullName evidence="1">DDE endonuclease</fullName>
    </submittedName>
</protein>
<dbReference type="STRING" id="161355.PS9374_01121"/>
<proteinExistence type="predicted"/>
<comment type="caution">
    <text evidence="1">The sequence shown here is derived from an EMBL/GenBank/DDBJ whole genome shotgun (WGS) entry which is preliminary data.</text>
</comment>
<sequence>MSGVSWLDLVERWFAELTDERIRRGAHRSVQALEEDIRTSITTWNEDPKPFVRTRTGEESFDTLTSCRRRTTDSAH</sequence>
<evidence type="ECO:0000313" key="2">
    <source>
        <dbReference type="Proteomes" id="UP000077701"/>
    </source>
</evidence>